<keyword evidence="4" id="KW-1185">Reference proteome</keyword>
<accession>A0A1G7MR96</accession>
<dbReference type="STRING" id="1550231.SAMN05660662_2886"/>
<evidence type="ECO:0000259" key="2">
    <source>
        <dbReference type="Pfam" id="PF03537"/>
    </source>
</evidence>
<feature type="compositionally biased region" description="Polar residues" evidence="1">
    <location>
        <begin position="10"/>
        <end position="20"/>
    </location>
</feature>
<reference evidence="4" key="1">
    <citation type="submission" date="2016-10" db="EMBL/GenBank/DDBJ databases">
        <authorList>
            <person name="Varghese N."/>
            <person name="Submissions S."/>
        </authorList>
    </citation>
    <scope>NUCLEOTIDE SEQUENCE [LARGE SCALE GENOMIC DNA]</scope>
    <source>
        <strain evidence="4">DSM 44268</strain>
    </source>
</reference>
<dbReference type="EMBL" id="FNBT01000005">
    <property type="protein sequence ID" value="SDF64368.1"/>
    <property type="molecule type" value="Genomic_DNA"/>
</dbReference>
<dbReference type="RefSeq" id="WP_255362450.1">
    <property type="nucleotide sequence ID" value="NZ_FNBT01000005.1"/>
</dbReference>
<sequence>MVVVAAGCSSPDTATPSTGDGSAEPWRPSAGTTWQYQLSGRVDVSADAAVFVVDGADTTADTVRELHDRGRRAVCYVNAGAYEDWRSDASRYPADVLGAPLDGWPGERWLDIRRTDVLLPLLAARLDVCRAKGFDAVEGDNVDGYANESGFPLGAGDQVVFNRVLADLAHERGLAIGLKNDVEQAAELEPSFDFAINEECLAFDECDAYAPFVRAGKAVLNVEYSAPSEDACARAGSLGLSTIVKELDLAAPLRRC</sequence>
<protein>
    <recommendedName>
        <fullName evidence="2">Glycoside-hydrolase family GH114 TIM-barrel domain-containing protein</fullName>
    </recommendedName>
</protein>
<dbReference type="Pfam" id="PF03537">
    <property type="entry name" value="Glyco_hydro_114"/>
    <property type="match status" value="1"/>
</dbReference>
<dbReference type="InterPro" id="IPR004352">
    <property type="entry name" value="GH114_TIM-barrel"/>
</dbReference>
<dbReference type="InterPro" id="IPR013785">
    <property type="entry name" value="Aldolase_TIM"/>
</dbReference>
<dbReference type="PANTHER" id="PTHR35273:SF2">
    <property type="entry name" value="ALPHA-GALACTOSIDASE"/>
    <property type="match status" value="1"/>
</dbReference>
<organism evidence="3 4">
    <name type="scientific">Blastococcus aurantiacus</name>
    <dbReference type="NCBI Taxonomy" id="1550231"/>
    <lineage>
        <taxon>Bacteria</taxon>
        <taxon>Bacillati</taxon>
        <taxon>Actinomycetota</taxon>
        <taxon>Actinomycetes</taxon>
        <taxon>Geodermatophilales</taxon>
        <taxon>Geodermatophilaceae</taxon>
        <taxon>Blastococcus</taxon>
    </lineage>
</organism>
<proteinExistence type="predicted"/>
<dbReference type="InterPro" id="IPR017853">
    <property type="entry name" value="GH"/>
</dbReference>
<dbReference type="Gene3D" id="3.20.20.70">
    <property type="entry name" value="Aldolase class I"/>
    <property type="match status" value="1"/>
</dbReference>
<dbReference type="Proteomes" id="UP000199406">
    <property type="component" value="Unassembled WGS sequence"/>
</dbReference>
<feature type="region of interest" description="Disordered" evidence="1">
    <location>
        <begin position="1"/>
        <end position="28"/>
    </location>
</feature>
<evidence type="ECO:0000256" key="1">
    <source>
        <dbReference type="SAM" id="MobiDB-lite"/>
    </source>
</evidence>
<dbReference type="PANTHER" id="PTHR35273">
    <property type="entry name" value="ALPHA-1,4 POLYGALACTOSAMINIDASE, PUTATIVE (AFU_ORTHOLOGUE AFUA_3G07890)-RELATED"/>
    <property type="match status" value="1"/>
</dbReference>
<evidence type="ECO:0000313" key="3">
    <source>
        <dbReference type="EMBL" id="SDF64368.1"/>
    </source>
</evidence>
<gene>
    <name evidence="3" type="ORF">SAMN05660662_2886</name>
</gene>
<evidence type="ECO:0000313" key="4">
    <source>
        <dbReference type="Proteomes" id="UP000199406"/>
    </source>
</evidence>
<dbReference type="SUPFAM" id="SSF51445">
    <property type="entry name" value="(Trans)glycosidases"/>
    <property type="match status" value="1"/>
</dbReference>
<name>A0A1G7MR96_9ACTN</name>
<dbReference type="AlphaFoldDB" id="A0A1G7MR96"/>
<feature type="domain" description="Glycoside-hydrolase family GH114 TIM-barrel" evidence="2">
    <location>
        <begin position="33"/>
        <end position="250"/>
    </location>
</feature>